<dbReference type="InterPro" id="IPR005599">
    <property type="entry name" value="GPI_mannosylTrfase"/>
</dbReference>
<dbReference type="AlphaFoldDB" id="A0A1E3P4B9"/>
<keyword evidence="4 12" id="KW-0328">Glycosyltransferase</keyword>
<feature type="non-terminal residue" evidence="13">
    <location>
        <position position="455"/>
    </location>
</feature>
<evidence type="ECO:0000256" key="8">
    <source>
        <dbReference type="ARBA" id="ARBA00022989"/>
    </source>
</evidence>
<evidence type="ECO:0000256" key="4">
    <source>
        <dbReference type="ARBA" id="ARBA00022676"/>
    </source>
</evidence>
<dbReference type="PANTHER" id="PTHR22760:SF1">
    <property type="entry name" value="DOL-P-MAN:MAN(7)GLCNAC(2)-PP-DOL ALPHA-1,6-MANNOSYLTRANSFERASE"/>
    <property type="match status" value="1"/>
</dbReference>
<keyword evidence="5 13" id="KW-0808">Transferase</keyword>
<evidence type="ECO:0000256" key="9">
    <source>
        <dbReference type="ARBA" id="ARBA00023136"/>
    </source>
</evidence>
<organism evidence="13 14">
    <name type="scientific">Wickerhamomyces anomalus (strain ATCC 58044 / CBS 1984 / NCYC 433 / NRRL Y-366-8)</name>
    <name type="common">Yeast</name>
    <name type="synonym">Hansenula anomala</name>
    <dbReference type="NCBI Taxonomy" id="683960"/>
    <lineage>
        <taxon>Eukaryota</taxon>
        <taxon>Fungi</taxon>
        <taxon>Dikarya</taxon>
        <taxon>Ascomycota</taxon>
        <taxon>Saccharomycotina</taxon>
        <taxon>Saccharomycetes</taxon>
        <taxon>Phaffomycetales</taxon>
        <taxon>Wickerhamomycetaceae</taxon>
        <taxon>Wickerhamomyces</taxon>
    </lineage>
</organism>
<feature type="transmembrane region" description="Helical" evidence="12">
    <location>
        <begin position="350"/>
        <end position="370"/>
    </location>
</feature>
<comment type="subcellular location">
    <subcellularLocation>
        <location evidence="1 12">Endoplasmic reticulum membrane</location>
        <topology evidence="1 12">Multi-pass membrane protein</topology>
    </subcellularLocation>
</comment>
<keyword evidence="8 12" id="KW-1133">Transmembrane helix</keyword>
<comment type="catalytic activity">
    <reaction evidence="11">
        <text>an alpha-D-Man-(1-&gt;2)-alpha-D-Man-(1-&gt;2)-alpha-D-Man-(1-&gt;3)-[alpha-D-Man-(1-&gt;2)-alpha-D-Man-(1-&gt;3)-alpha-D-Man-(1-&gt;6)]-beta-D-Man-(1-&gt;4)-beta-D-GlcNAc-(1-&gt;4)-alpha-D-GlcNAc-diphospho-di-trans,poly-cis-dolichol + a di-trans,poly-cis-dolichyl beta-D-mannosyl phosphate = an alpha-D-Man-(1-&gt;2)-alpha-D-Man-(1-&gt;2)-alpha-D-Man-(1-&gt;3)-[alpha-D-Man-(1-&gt;2)-alpha-D-Man-(1-&gt;3)-[alpha-D-Man-(1-&gt;6)]-alpha-D-Man-(1-&gt;6)]-beta-D-Man-(1-&gt;4)-beta-D-GlcNAc-(1-&gt;4)-alpha-D-GlcNAc-diphospho-di-trans,poly-cis-dolichol + a di-trans,poly-cis-dolichyl phosphate + H(+)</text>
        <dbReference type="Rhea" id="RHEA:29535"/>
        <dbReference type="Rhea" id="RHEA-COMP:19498"/>
        <dbReference type="Rhea" id="RHEA-COMP:19501"/>
        <dbReference type="Rhea" id="RHEA-COMP:19518"/>
        <dbReference type="Rhea" id="RHEA-COMP:19519"/>
        <dbReference type="ChEBI" id="CHEBI:15378"/>
        <dbReference type="ChEBI" id="CHEBI:57683"/>
        <dbReference type="ChEBI" id="CHEBI:58211"/>
        <dbReference type="ChEBI" id="CHEBI:132517"/>
        <dbReference type="ChEBI" id="CHEBI:132519"/>
        <dbReference type="EC" id="2.4.1.260"/>
    </reaction>
    <physiologicalReaction direction="left-to-right" evidence="11">
        <dbReference type="Rhea" id="RHEA:29536"/>
    </physiologicalReaction>
</comment>
<evidence type="ECO:0000256" key="6">
    <source>
        <dbReference type="ARBA" id="ARBA00022692"/>
    </source>
</evidence>
<evidence type="ECO:0000256" key="11">
    <source>
        <dbReference type="ARBA" id="ARBA00048899"/>
    </source>
</evidence>
<dbReference type="STRING" id="683960.A0A1E3P4B9"/>
<evidence type="ECO:0000256" key="10">
    <source>
        <dbReference type="ARBA" id="ARBA00044721"/>
    </source>
</evidence>
<feature type="transmembrane region" description="Helical" evidence="12">
    <location>
        <begin position="122"/>
        <end position="140"/>
    </location>
</feature>
<dbReference type="GO" id="GO:0052917">
    <property type="term" value="F:dol-P-Man:Man(7)GlcNAc(2)-PP-Dol alpha-1,6-mannosyltransferase activity"/>
    <property type="evidence" value="ECO:0007669"/>
    <property type="project" value="UniProtKB-EC"/>
</dbReference>
<dbReference type="GO" id="GO:0006488">
    <property type="term" value="P:dolichol-linked oligosaccharide biosynthetic process"/>
    <property type="evidence" value="ECO:0007669"/>
    <property type="project" value="EnsemblFungi"/>
</dbReference>
<feature type="transmembrane region" description="Helical" evidence="12">
    <location>
        <begin position="181"/>
        <end position="201"/>
    </location>
</feature>
<keyword evidence="7 12" id="KW-0256">Endoplasmic reticulum</keyword>
<feature type="transmembrane region" description="Helical" evidence="12">
    <location>
        <begin position="295"/>
        <end position="313"/>
    </location>
</feature>
<feature type="transmembrane region" description="Helical" evidence="12">
    <location>
        <begin position="213"/>
        <end position="232"/>
    </location>
</feature>
<dbReference type="PANTHER" id="PTHR22760">
    <property type="entry name" value="GLYCOSYLTRANSFERASE"/>
    <property type="match status" value="1"/>
</dbReference>
<evidence type="ECO:0000256" key="1">
    <source>
        <dbReference type="ARBA" id="ARBA00004477"/>
    </source>
</evidence>
<dbReference type="RefSeq" id="XP_019039553.1">
    <property type="nucleotide sequence ID" value="XM_019180874.1"/>
</dbReference>
<feature type="transmembrane region" description="Helical" evidence="12">
    <location>
        <begin position="319"/>
        <end position="338"/>
    </location>
</feature>
<proteinExistence type="inferred from homology"/>
<name>A0A1E3P4B9_WICAA</name>
<keyword evidence="9 12" id="KW-0472">Membrane</keyword>
<dbReference type="OrthoDB" id="19039at2759"/>
<feature type="non-terminal residue" evidence="13">
    <location>
        <position position="1"/>
    </location>
</feature>
<accession>A0A1E3P4B9</accession>
<dbReference type="Proteomes" id="UP000094112">
    <property type="component" value="Unassembled WGS sequence"/>
</dbReference>
<evidence type="ECO:0000256" key="3">
    <source>
        <dbReference type="ARBA" id="ARBA00007063"/>
    </source>
</evidence>
<dbReference type="EMBL" id="KV454210">
    <property type="protein sequence ID" value="ODQ60346.1"/>
    <property type="molecule type" value="Genomic_DNA"/>
</dbReference>
<dbReference type="UniPathway" id="UPA00378"/>
<evidence type="ECO:0000256" key="12">
    <source>
        <dbReference type="RuleBase" id="RU363075"/>
    </source>
</evidence>
<reference evidence="13 14" key="1">
    <citation type="journal article" date="2016" name="Proc. Natl. Acad. Sci. U.S.A.">
        <title>Comparative genomics of biotechnologically important yeasts.</title>
        <authorList>
            <person name="Riley R."/>
            <person name="Haridas S."/>
            <person name="Wolfe K.H."/>
            <person name="Lopes M.R."/>
            <person name="Hittinger C.T."/>
            <person name="Goeker M."/>
            <person name="Salamov A.A."/>
            <person name="Wisecaver J.H."/>
            <person name="Long T.M."/>
            <person name="Calvey C.H."/>
            <person name="Aerts A.L."/>
            <person name="Barry K.W."/>
            <person name="Choi C."/>
            <person name="Clum A."/>
            <person name="Coughlan A.Y."/>
            <person name="Deshpande S."/>
            <person name="Douglass A.P."/>
            <person name="Hanson S.J."/>
            <person name="Klenk H.-P."/>
            <person name="LaButti K.M."/>
            <person name="Lapidus A."/>
            <person name="Lindquist E.A."/>
            <person name="Lipzen A.M."/>
            <person name="Meier-Kolthoff J.P."/>
            <person name="Ohm R.A."/>
            <person name="Otillar R.P."/>
            <person name="Pangilinan J.L."/>
            <person name="Peng Y."/>
            <person name="Rokas A."/>
            <person name="Rosa C.A."/>
            <person name="Scheuner C."/>
            <person name="Sibirny A.A."/>
            <person name="Slot J.C."/>
            <person name="Stielow J.B."/>
            <person name="Sun H."/>
            <person name="Kurtzman C.P."/>
            <person name="Blackwell M."/>
            <person name="Grigoriev I.V."/>
            <person name="Jeffries T.W."/>
        </authorList>
    </citation>
    <scope>NUCLEOTIDE SEQUENCE [LARGE SCALE GENOMIC DNA]</scope>
    <source>
        <strain evidence="14">ATCC 58044 / CBS 1984 / NCYC 433 / NRRL Y-366-8</strain>
    </source>
</reference>
<comment type="similarity">
    <text evidence="3 12">Belongs to the glycosyltransferase 22 family.</text>
</comment>
<evidence type="ECO:0000313" key="13">
    <source>
        <dbReference type="EMBL" id="ODQ60346.1"/>
    </source>
</evidence>
<comment type="pathway">
    <text evidence="2">Protein modification; protein glycosylation.</text>
</comment>
<keyword evidence="6 12" id="KW-0812">Transmembrane</keyword>
<dbReference type="Pfam" id="PF03901">
    <property type="entry name" value="Glyco_transf_22"/>
    <property type="match status" value="1"/>
</dbReference>
<comment type="function">
    <text evidence="10">Mannosyltransferase that operates in the biosynthetic pathway of dolichol-linked oligosaccharides, the glycan precursors employed in protein asparagine (N)-glycosylation. The assembly of dolichol-linked oligosaccharides begins on the cytosolic side of the endoplasmic reticulum membrane and finishes in its lumen. The sequential addition of sugars to dolichol pyrophosphate produces dolichol-linked oligosaccharides containing fourteen sugars, including two GlcNAcs, nine mannoses and three glucoses. Once assembled, the oligosaccharide is transferred from the lipid to nascent proteins by oligosaccharyltransferases. In the lumen of the endoplasmic reticulum, adds the eighth mannose residue in an alpha-1,6 linkage onto Man(7)GlcNAc(2)-PP-dolichol to produce Man(8)GlcNAc(2)-PP-dolichol.</text>
</comment>
<sequence length="455" mass="50665">IDSALVLIITIHLFNAPFTKVEESFNIQAIHDLLTYGFDISKFDHTVFPGAVPRTFVGSLALAFIIKPVQWLIQSDITDLDVQVLVRGALGVINALGLIALKDSLLFQLEKEDKKDKETKQNYFYVGYWYIIFLVSQFHITFYSSRTLPNFIALPLTNYALSKVIIGDYFEAISTLAFSTVVFRIELLALTLSIGFVGLLFKKVSLFTLVKSAIAGGVIGVVVSGAIDSFFWQRLTIPELESFIFNVIDGKSELWGTEPIYAYFTKYLLLIFLPPTVLALQGFGLFNDPTATKSLTILGISSFLYVSILSLQPHKEWRFIVYVVPVFTLVGANGASVITSRASKSLIYKIITLIIATSTLVSFAISVVWLRASSLNYPGGFALEEMNGIILRTQDFDMKYDNISVHIDVPACMTGVTLFGELNPIPGVDISYDKTEDPLELENIWSHFDFLISAN</sequence>
<keyword evidence="14" id="KW-1185">Reference proteome</keyword>
<evidence type="ECO:0000313" key="14">
    <source>
        <dbReference type="Proteomes" id="UP000094112"/>
    </source>
</evidence>
<protein>
    <recommendedName>
        <fullName evidence="12">Mannosyltransferase</fullName>
        <ecNumber evidence="12">2.4.1.-</ecNumber>
    </recommendedName>
</protein>
<dbReference type="GO" id="GO:0005789">
    <property type="term" value="C:endoplasmic reticulum membrane"/>
    <property type="evidence" value="ECO:0007669"/>
    <property type="project" value="UniProtKB-SubCell"/>
</dbReference>
<evidence type="ECO:0000256" key="7">
    <source>
        <dbReference type="ARBA" id="ARBA00022824"/>
    </source>
</evidence>
<evidence type="ECO:0000256" key="2">
    <source>
        <dbReference type="ARBA" id="ARBA00004922"/>
    </source>
</evidence>
<dbReference type="GeneID" id="30198120"/>
<gene>
    <name evidence="13" type="ORF">WICANDRAFT_20482</name>
</gene>
<dbReference type="EC" id="2.4.1.-" evidence="12"/>
<evidence type="ECO:0000256" key="5">
    <source>
        <dbReference type="ARBA" id="ARBA00022679"/>
    </source>
</evidence>
<feature type="transmembrane region" description="Helical" evidence="12">
    <location>
        <begin position="260"/>
        <end position="283"/>
    </location>
</feature>